<evidence type="ECO:0000256" key="2">
    <source>
        <dbReference type="ARBA" id="ARBA00022525"/>
    </source>
</evidence>
<dbReference type="PANTHER" id="PTHR23192">
    <property type="entry name" value="OLFACTOMEDIN-RELATED"/>
    <property type="match status" value="1"/>
</dbReference>
<feature type="domain" description="Olfactomedin-like" evidence="5">
    <location>
        <begin position="1"/>
        <end position="312"/>
    </location>
</feature>
<keyword evidence="2" id="KW-0964">Secreted</keyword>
<dbReference type="Pfam" id="PF02191">
    <property type="entry name" value="OLF"/>
    <property type="match status" value="1"/>
</dbReference>
<protein>
    <submittedName>
        <fullName evidence="7">Uncharacterized protein LOC103356180</fullName>
    </submittedName>
</protein>
<dbReference type="Proteomes" id="UP000694891">
    <property type="component" value="Unplaced"/>
</dbReference>
<evidence type="ECO:0000259" key="5">
    <source>
        <dbReference type="PROSITE" id="PS51132"/>
    </source>
</evidence>
<feature type="chain" id="PRO_5041462397" evidence="4">
    <location>
        <begin position="18"/>
        <end position="312"/>
    </location>
</feature>
<reference evidence="7" key="1">
    <citation type="submission" date="2025-08" db="UniProtKB">
        <authorList>
            <consortium name="RefSeq"/>
        </authorList>
    </citation>
    <scope>IDENTIFICATION</scope>
</reference>
<gene>
    <name evidence="7" type="primary">LOC103356180</name>
</gene>
<evidence type="ECO:0000313" key="7">
    <source>
        <dbReference type="RefSeq" id="XP_008278472.1"/>
    </source>
</evidence>
<dbReference type="GeneID" id="103356180"/>
<sequence>MLLLLLLLLSNTVGLWAQRVSGLRKDGSCMCKVNSTMWVFPAVKFESVLEEVDACEGSLDVMQKQVALSRQQLPQMEAQVLNASARLQPHQYLQHQGLYTALTLRQLGQELQQLETHIGVVHNQLNNTQTRQLSREVDKLRTDVNKLQTSDTVNMKTVREKLRYLNNNVESCKSIPKDYRGTCVCLCVTLCVTVWALYATVGNHGNLVASRLVWDDETKSLNVTQTWQTRLFKKAVSNAFMVCGVLYATRYLDEHREEVFYAFDTATGKEDNSLALPLEKIAKGVASVSYNPIDKQIYMYNDGYLLAYQAHF</sequence>
<keyword evidence="4" id="KW-0732">Signal</keyword>
<dbReference type="PROSITE" id="PS51132">
    <property type="entry name" value="OLF"/>
    <property type="match status" value="1"/>
</dbReference>
<evidence type="ECO:0000256" key="1">
    <source>
        <dbReference type="ARBA" id="ARBA00004613"/>
    </source>
</evidence>
<dbReference type="GO" id="GO:0007165">
    <property type="term" value="P:signal transduction"/>
    <property type="evidence" value="ECO:0007669"/>
    <property type="project" value="TreeGrafter"/>
</dbReference>
<dbReference type="InterPro" id="IPR003112">
    <property type="entry name" value="Olfac-like_dom"/>
</dbReference>
<name>A0A9Y4MWS4_9TELE</name>
<dbReference type="AlphaFoldDB" id="A0A9Y4MWS4"/>
<evidence type="ECO:0000313" key="6">
    <source>
        <dbReference type="Proteomes" id="UP000694891"/>
    </source>
</evidence>
<dbReference type="PANTHER" id="PTHR23192:SF31">
    <property type="entry name" value="OLFACTOMEDIN-4-LIKE"/>
    <property type="match status" value="1"/>
</dbReference>
<proteinExistence type="predicted"/>
<dbReference type="GO" id="GO:0005615">
    <property type="term" value="C:extracellular space"/>
    <property type="evidence" value="ECO:0007669"/>
    <property type="project" value="TreeGrafter"/>
</dbReference>
<dbReference type="InterPro" id="IPR050605">
    <property type="entry name" value="Olfactomedin-like_domain"/>
</dbReference>
<dbReference type="SMART" id="SM00284">
    <property type="entry name" value="OLF"/>
    <property type="match status" value="1"/>
</dbReference>
<accession>A0A9Y4MWS4</accession>
<organism evidence="6 7">
    <name type="scientific">Stegastes partitus</name>
    <name type="common">bicolor damselfish</name>
    <dbReference type="NCBI Taxonomy" id="144197"/>
    <lineage>
        <taxon>Eukaryota</taxon>
        <taxon>Metazoa</taxon>
        <taxon>Chordata</taxon>
        <taxon>Craniata</taxon>
        <taxon>Vertebrata</taxon>
        <taxon>Euteleostomi</taxon>
        <taxon>Actinopterygii</taxon>
        <taxon>Neopterygii</taxon>
        <taxon>Teleostei</taxon>
        <taxon>Neoteleostei</taxon>
        <taxon>Acanthomorphata</taxon>
        <taxon>Ovalentaria</taxon>
        <taxon>Pomacentridae</taxon>
        <taxon>Stegastes</taxon>
    </lineage>
</organism>
<feature type="signal peptide" evidence="4">
    <location>
        <begin position="1"/>
        <end position="17"/>
    </location>
</feature>
<evidence type="ECO:0000256" key="3">
    <source>
        <dbReference type="PROSITE-ProRule" id="PRU00446"/>
    </source>
</evidence>
<evidence type="ECO:0000256" key="4">
    <source>
        <dbReference type="SAM" id="SignalP"/>
    </source>
</evidence>
<dbReference type="RefSeq" id="XP_008278472.1">
    <property type="nucleotide sequence ID" value="XM_008280250.1"/>
</dbReference>
<comment type="subcellular location">
    <subcellularLocation>
        <location evidence="1">Secreted</location>
    </subcellularLocation>
</comment>
<keyword evidence="6" id="KW-1185">Reference proteome</keyword>
<comment type="caution">
    <text evidence="3">Lacks conserved residue(s) required for the propagation of feature annotation.</text>
</comment>